<keyword evidence="2" id="KW-1185">Reference proteome</keyword>
<dbReference type="EMBL" id="BLXT01000172">
    <property type="protein sequence ID" value="GFN74875.1"/>
    <property type="molecule type" value="Genomic_DNA"/>
</dbReference>
<gene>
    <name evidence="1" type="ORF">PoB_000138100</name>
</gene>
<protein>
    <submittedName>
        <fullName evidence="1">Uncharacterized protein</fullName>
    </submittedName>
</protein>
<organism evidence="1 2">
    <name type="scientific">Plakobranchus ocellatus</name>
    <dbReference type="NCBI Taxonomy" id="259542"/>
    <lineage>
        <taxon>Eukaryota</taxon>
        <taxon>Metazoa</taxon>
        <taxon>Spiralia</taxon>
        <taxon>Lophotrochozoa</taxon>
        <taxon>Mollusca</taxon>
        <taxon>Gastropoda</taxon>
        <taxon>Heterobranchia</taxon>
        <taxon>Euthyneura</taxon>
        <taxon>Panpulmonata</taxon>
        <taxon>Sacoglossa</taxon>
        <taxon>Placobranchoidea</taxon>
        <taxon>Plakobranchidae</taxon>
        <taxon>Plakobranchus</taxon>
    </lineage>
</organism>
<sequence>MMVEEGVGDGGGEIDATGLDVCIGHDHVTWPVVEDCVRGLVLTVCLPAVHHQFTSASVQRLLADWP</sequence>
<evidence type="ECO:0000313" key="2">
    <source>
        <dbReference type="Proteomes" id="UP000735302"/>
    </source>
</evidence>
<proteinExistence type="predicted"/>
<dbReference type="Proteomes" id="UP000735302">
    <property type="component" value="Unassembled WGS sequence"/>
</dbReference>
<evidence type="ECO:0000313" key="1">
    <source>
        <dbReference type="EMBL" id="GFN74875.1"/>
    </source>
</evidence>
<name>A0AAV3XXS8_9GAST</name>
<reference evidence="1 2" key="1">
    <citation type="journal article" date="2021" name="Elife">
        <title>Chloroplast acquisition without the gene transfer in kleptoplastic sea slugs, Plakobranchus ocellatus.</title>
        <authorList>
            <person name="Maeda T."/>
            <person name="Takahashi S."/>
            <person name="Yoshida T."/>
            <person name="Shimamura S."/>
            <person name="Takaki Y."/>
            <person name="Nagai Y."/>
            <person name="Toyoda A."/>
            <person name="Suzuki Y."/>
            <person name="Arimoto A."/>
            <person name="Ishii H."/>
            <person name="Satoh N."/>
            <person name="Nishiyama T."/>
            <person name="Hasebe M."/>
            <person name="Maruyama T."/>
            <person name="Minagawa J."/>
            <person name="Obokata J."/>
            <person name="Shigenobu S."/>
        </authorList>
    </citation>
    <scope>NUCLEOTIDE SEQUENCE [LARGE SCALE GENOMIC DNA]</scope>
</reference>
<accession>A0AAV3XXS8</accession>
<dbReference type="AlphaFoldDB" id="A0AAV3XXS8"/>
<comment type="caution">
    <text evidence="1">The sequence shown here is derived from an EMBL/GenBank/DDBJ whole genome shotgun (WGS) entry which is preliminary data.</text>
</comment>